<feature type="compositionally biased region" description="Acidic residues" evidence="2">
    <location>
        <begin position="447"/>
        <end position="466"/>
    </location>
</feature>
<accession>A0A061AF69</accession>
<feature type="compositionally biased region" description="Basic and acidic residues" evidence="2">
    <location>
        <begin position="72"/>
        <end position="83"/>
    </location>
</feature>
<keyword evidence="1" id="KW-0175">Coiled coil</keyword>
<dbReference type="InterPro" id="IPR013253">
    <property type="entry name" value="Spc7_domain"/>
</dbReference>
<dbReference type="OrthoDB" id="5592879at2759"/>
<feature type="domain" description="Spc7 kinetochore protein" evidence="3">
    <location>
        <begin position="786"/>
        <end position="1132"/>
    </location>
</feature>
<feature type="region of interest" description="Disordered" evidence="2">
    <location>
        <begin position="324"/>
        <end position="778"/>
    </location>
</feature>
<dbReference type="SMART" id="SM00787">
    <property type="entry name" value="Spc7"/>
    <property type="match status" value="1"/>
</dbReference>
<feature type="compositionally biased region" description="Polar residues" evidence="2">
    <location>
        <begin position="702"/>
        <end position="713"/>
    </location>
</feature>
<feature type="compositionally biased region" description="Acidic residues" evidence="2">
    <location>
        <begin position="401"/>
        <end position="428"/>
    </location>
</feature>
<evidence type="ECO:0000256" key="1">
    <source>
        <dbReference type="SAM" id="Coils"/>
    </source>
</evidence>
<dbReference type="Pfam" id="PF18210">
    <property type="entry name" value="Knl1_RWD_C"/>
    <property type="match status" value="1"/>
</dbReference>
<dbReference type="InterPro" id="IPR040850">
    <property type="entry name" value="Knl1_RWD_C"/>
</dbReference>
<dbReference type="PANTHER" id="PTHR28260:SF1">
    <property type="entry name" value="SPINDLE POLE BODY COMPONENT SPC105"/>
    <property type="match status" value="1"/>
</dbReference>
<proteinExistence type="predicted"/>
<feature type="compositionally biased region" description="Low complexity" evidence="2">
    <location>
        <begin position="26"/>
        <end position="40"/>
    </location>
</feature>
<evidence type="ECO:0000256" key="2">
    <source>
        <dbReference type="SAM" id="MobiDB-lite"/>
    </source>
</evidence>
<feature type="coiled-coil region" evidence="1">
    <location>
        <begin position="1049"/>
        <end position="1090"/>
    </location>
</feature>
<feature type="region of interest" description="Disordered" evidence="2">
    <location>
        <begin position="1023"/>
        <end position="1046"/>
    </location>
</feature>
<feature type="region of interest" description="Disordered" evidence="2">
    <location>
        <begin position="1"/>
        <end position="226"/>
    </location>
</feature>
<gene>
    <name evidence="4" type="ORF">RHTO0S_01e16204g</name>
</gene>
<dbReference type="GO" id="GO:0007094">
    <property type="term" value="P:mitotic spindle assembly checkpoint signaling"/>
    <property type="evidence" value="ECO:0007669"/>
    <property type="project" value="TreeGrafter"/>
</dbReference>
<feature type="region of interest" description="Disordered" evidence="2">
    <location>
        <begin position="268"/>
        <end position="300"/>
    </location>
</feature>
<dbReference type="GO" id="GO:0034501">
    <property type="term" value="P:protein localization to kinetochore"/>
    <property type="evidence" value="ECO:0007669"/>
    <property type="project" value="TreeGrafter"/>
</dbReference>
<feature type="compositionally biased region" description="Low complexity" evidence="2">
    <location>
        <begin position="547"/>
        <end position="570"/>
    </location>
</feature>
<reference evidence="4" key="1">
    <citation type="journal article" date="2014" name="Genome Announc.">
        <title>Draft genome sequence of Rhodosporidium toruloides CECT1137, an oleaginous yeast of biotechnological interest.</title>
        <authorList>
            <person name="Morin N."/>
            <person name="Calcas X."/>
            <person name="Devillers H."/>
            <person name="Durrens P."/>
            <person name="Sherman D.J."/>
            <person name="Nicaud J.-M."/>
            <person name="Neuveglise C."/>
        </authorList>
    </citation>
    <scope>NUCLEOTIDE SEQUENCE</scope>
    <source>
        <strain evidence="4">CECT1137</strain>
    </source>
</reference>
<dbReference type="Pfam" id="PF08317">
    <property type="entry name" value="Spc7"/>
    <property type="match status" value="1"/>
</dbReference>
<dbReference type="InterPro" id="IPR033338">
    <property type="entry name" value="Spc105/Spc7"/>
</dbReference>
<dbReference type="GO" id="GO:1990758">
    <property type="term" value="P:mitotic sister chromatid biorientation"/>
    <property type="evidence" value="ECO:0007669"/>
    <property type="project" value="TreeGrafter"/>
</dbReference>
<evidence type="ECO:0000259" key="3">
    <source>
        <dbReference type="SMART" id="SM00787"/>
    </source>
</evidence>
<name>A0A061AF69_RHOTO</name>
<organism evidence="4">
    <name type="scientific">Rhodotorula toruloides</name>
    <name type="common">Yeast</name>
    <name type="synonym">Rhodosporidium toruloides</name>
    <dbReference type="NCBI Taxonomy" id="5286"/>
    <lineage>
        <taxon>Eukaryota</taxon>
        <taxon>Fungi</taxon>
        <taxon>Dikarya</taxon>
        <taxon>Basidiomycota</taxon>
        <taxon>Pucciniomycotina</taxon>
        <taxon>Microbotryomycetes</taxon>
        <taxon>Sporidiobolales</taxon>
        <taxon>Sporidiobolaceae</taxon>
        <taxon>Rhodotorula</taxon>
    </lineage>
</organism>
<evidence type="ECO:0000313" key="4">
    <source>
        <dbReference type="EMBL" id="CDR36189.1"/>
    </source>
</evidence>
<feature type="compositionally biased region" description="Polar residues" evidence="2">
    <location>
        <begin position="602"/>
        <end position="612"/>
    </location>
</feature>
<sequence>MASDGAALPARPQFKPAKSRASIAHLPSLNNTPSSLSLSSESKENPATSGASVGDAGKRKKRAQSLGGDALEEARKRLRDGKGETGLTLAAGLELSPGKIERRKAQPRRSILKQRPSLHSSDSHQGNHTISFPPPAPTTNAARVTAWSEAHAQTTDLSALSAFSAGGVSRKGRRSSLKPPAPAESYDNSDASSDEDEEDPNGSLDMDMTRFETTAAYDTDGRRYSVSHTRRVSFAPSAAVRTYTPDKPTADAQALAAAREAALAAALAVQQTPSSPSASVSDEGEELVDEGYEESEPSMEIAGDEPTLAFARHFAGTQIPVSVLEEGEDEDVEEPPTGATTAASAQLQLFGTSAPTPGHPKPRFSEVARREDEDDEDVMRQLGFARGGKPRPSRVEGVAFVEEDGEEEGEGESSMEQEDGEGKEDETGAMEMTIAVGGILGQAGADGQDDQEDDDDSSSESGDSEAEVSMQLTSGDRTMDMTFATDIGAASERDEDDEMQDESADMQDEEDATTAMVEATAYGSILPPQPPASASTVAAPPPRKTLFAPRPSIARSPSPFASITRATSAPPASPPKSPFRHRSPPKSPGRALSVPLGDAAIRSTTPTKSPFRQSMRERRMLSVSPGPPSRSPRRIISATASPAPQPHARRSVSPAKSAHPPLSSLAAKSAHPPLSSLAAKSIPPQSPGITGRSRSRSRSRSASPVKQQQQPNTPGRAVFQPRTLAPPMSAGRSPGGSLSLRALLSQPAQAASNARVDELRAAEGAGGDDDLNLTGSSYDASFSSSAATAEEAAARLPDSLDAFLVATGTHFADDEFFEVVNSESTAAKRRKSMAATARAGEEDEDDETKQMGGAKAVEPTFADMTVAAAVKSLFHQLYKSEQGGLLEGINQARQMLEDSEQRLRSGVVPQVFKDWANATDEAKAIMKTQFGQIKLNYLLSNKLEWKTRRIQNYDQVVDIMAQNLQFIQQDRAVLAEVQTQFEGVIPSLEARHAALLADLTAERSLDAELSSMSPEDVEMRENMLADSEEQEEQLNGNPDKGIPGRRPELDRIEQHLRSYRETFEKYSTEEQRLQAEIADLEERRRDKRTKTDLVRLQAESEALQHLQGWRLEQFSTQHLALRHCDEFLVGFELIPGTLDVVAAIFEPLQLPRKAQSALGAQVTAFLLSKVNDEVQRVLADGREPKDARALLRYIASRACIIRHIRYEVTLASLRYPTSFRLVSHNGSQDDAVLEIDIDVFCAQSRQAFDVVVPLTAAEVLEAKAPEDWAKGISASVRARFGTDINALALAQTVNERLEGGDGRGALVEAVVLAEEECDQVAA</sequence>
<feature type="compositionally biased region" description="Acidic residues" evidence="2">
    <location>
        <begin position="493"/>
        <end position="512"/>
    </location>
</feature>
<feature type="compositionally biased region" description="Acidic residues" evidence="2">
    <location>
        <begin position="325"/>
        <end position="334"/>
    </location>
</feature>
<dbReference type="EMBL" id="LK052936">
    <property type="protein sequence ID" value="CDR36189.1"/>
    <property type="molecule type" value="Genomic_DNA"/>
</dbReference>
<feature type="compositionally biased region" description="Polar residues" evidence="2">
    <location>
        <begin position="269"/>
        <end position="280"/>
    </location>
</feature>
<dbReference type="PANTHER" id="PTHR28260">
    <property type="entry name" value="SPINDLE POLE BODY COMPONENT SPC105"/>
    <property type="match status" value="1"/>
</dbReference>
<feature type="compositionally biased region" description="Polar residues" evidence="2">
    <location>
        <begin position="338"/>
        <end position="355"/>
    </location>
</feature>
<feature type="compositionally biased region" description="Polar residues" evidence="2">
    <location>
        <begin position="117"/>
        <end position="130"/>
    </location>
</feature>
<protein>
    <submittedName>
        <fullName evidence="4">RHTO0S01e16204g1_1</fullName>
    </submittedName>
</protein>
<dbReference type="GO" id="GO:0000776">
    <property type="term" value="C:kinetochore"/>
    <property type="evidence" value="ECO:0007669"/>
    <property type="project" value="TreeGrafter"/>
</dbReference>
<feature type="compositionally biased region" description="Acidic residues" evidence="2">
    <location>
        <begin position="282"/>
        <end position="297"/>
    </location>
</feature>